<evidence type="ECO:0000313" key="2">
    <source>
        <dbReference type="Proteomes" id="UP001165186"/>
    </source>
</evidence>
<organism evidence="1 2">
    <name type="scientific">Neofusicoccum parvum</name>
    <dbReference type="NCBI Taxonomy" id="310453"/>
    <lineage>
        <taxon>Eukaryota</taxon>
        <taxon>Fungi</taxon>
        <taxon>Dikarya</taxon>
        <taxon>Ascomycota</taxon>
        <taxon>Pezizomycotina</taxon>
        <taxon>Dothideomycetes</taxon>
        <taxon>Dothideomycetes incertae sedis</taxon>
        <taxon>Botryosphaeriales</taxon>
        <taxon>Botryosphaeriaceae</taxon>
        <taxon>Neofusicoccum</taxon>
    </lineage>
</organism>
<name>A0ACB5RQW3_9PEZI</name>
<protein>
    <submittedName>
        <fullName evidence="1">Alpha beta hydrolase fold protein</fullName>
    </submittedName>
</protein>
<evidence type="ECO:0000313" key="1">
    <source>
        <dbReference type="EMBL" id="GME22905.1"/>
    </source>
</evidence>
<accession>A0ACB5RQW3</accession>
<proteinExistence type="predicted"/>
<dbReference type="EMBL" id="BSXG01000004">
    <property type="protein sequence ID" value="GME22905.1"/>
    <property type="molecule type" value="Genomic_DNA"/>
</dbReference>
<reference evidence="1" key="1">
    <citation type="submission" date="2024-09" db="EMBL/GenBank/DDBJ databases">
        <title>Draft Genome Sequences of Neofusicoccum parvum.</title>
        <authorList>
            <person name="Ashida A."/>
            <person name="Camagna M."/>
            <person name="Tanaka A."/>
            <person name="Takemoto D."/>
        </authorList>
    </citation>
    <scope>NUCLEOTIDE SEQUENCE</scope>
    <source>
        <strain evidence="1">PPO83</strain>
    </source>
</reference>
<keyword evidence="1" id="KW-0378">Hydrolase</keyword>
<sequence length="349" mass="36794">MPADQIGLLSDPALQTNWTKTTCGSEIFSYLRPPTPDAPISEKTPLLILLHGYPQTSFIFRHLLKLLPAHYPLFIPDLPGYGRSTPSRTAHDKLTIGLAILEALSTLLPTPHHPTPIILLGHDRGARIAHRLSLHLAHPSSHAPATPPLPTPYHLHGLALLDTIPEPAQWASFAAGGPAAAASSFHWPFLANAPLAADMIVAYGGPRWCRALLARWSGGSDADGLPAGLAADGAVEAYAAAFAREEVVRATCADYAASVGVDAEMQAADEGEGRRVGGLEGGRGVLVVFSEGYLGRGGGRDVGAVWRGYVEEGTRLVARGIGGGVGHFLVEEAPEEVVGVLVEWLEGGR</sequence>
<keyword evidence="2" id="KW-1185">Reference proteome</keyword>
<gene>
    <name evidence="1" type="primary">g804</name>
    <name evidence="1" type="ORF">NpPPO83_00000804</name>
</gene>
<dbReference type="Proteomes" id="UP001165186">
    <property type="component" value="Unassembled WGS sequence"/>
</dbReference>
<comment type="caution">
    <text evidence="1">The sequence shown here is derived from an EMBL/GenBank/DDBJ whole genome shotgun (WGS) entry which is preliminary data.</text>
</comment>